<dbReference type="EMBL" id="QRMZ01000019">
    <property type="protein sequence ID" value="RHK05472.1"/>
    <property type="molecule type" value="Genomic_DNA"/>
</dbReference>
<comment type="caution">
    <text evidence="2">The sequence shown here is derived from an EMBL/GenBank/DDBJ whole genome shotgun (WGS) entry which is preliminary data.</text>
</comment>
<evidence type="ECO:0000313" key="2">
    <source>
        <dbReference type="EMBL" id="RHK05472.1"/>
    </source>
</evidence>
<evidence type="ECO:0008006" key="4">
    <source>
        <dbReference type="Google" id="ProtNLM"/>
    </source>
</evidence>
<evidence type="ECO:0000256" key="1">
    <source>
        <dbReference type="SAM" id="Phobius"/>
    </source>
</evidence>
<gene>
    <name evidence="2" type="ORF">DW084_13665</name>
</gene>
<dbReference type="Pfam" id="PF13630">
    <property type="entry name" value="SdpI"/>
    <property type="match status" value="1"/>
</dbReference>
<dbReference type="Proteomes" id="UP000286288">
    <property type="component" value="Unassembled WGS sequence"/>
</dbReference>
<keyword evidence="1" id="KW-0812">Transmembrane</keyword>
<reference evidence="2 3" key="1">
    <citation type="submission" date="2018-08" db="EMBL/GenBank/DDBJ databases">
        <title>A genome reference for cultivated species of the human gut microbiota.</title>
        <authorList>
            <person name="Zou Y."/>
            <person name="Xue W."/>
            <person name="Luo G."/>
        </authorList>
    </citation>
    <scope>NUCLEOTIDE SEQUENCE [LARGE SCALE GENOMIC DNA]</scope>
    <source>
        <strain evidence="2 3">AF48-16</strain>
    </source>
</reference>
<dbReference type="InterPro" id="IPR025962">
    <property type="entry name" value="SdpI/YhfL"/>
</dbReference>
<sequence>MISIDIGLLLLIFTGIFFIVFWCFFREEPNYVFGFRTKRSTASVSNWRFAQQWFSLLAMLFLGGVVLLQRNELIAEAFYQVAVFGSYLLAALLVETALYLKDSRTSTKSKTKKTFQRMSFFYCLF</sequence>
<proteinExistence type="predicted"/>
<name>A0A415EQ84_ENTCA</name>
<protein>
    <recommendedName>
        <fullName evidence="4">SdpI family protein</fullName>
    </recommendedName>
</protein>
<feature type="transmembrane region" description="Helical" evidence="1">
    <location>
        <begin position="46"/>
        <end position="66"/>
    </location>
</feature>
<accession>A0A415EQ84</accession>
<evidence type="ECO:0000313" key="3">
    <source>
        <dbReference type="Proteomes" id="UP000286288"/>
    </source>
</evidence>
<dbReference type="AlphaFoldDB" id="A0A415EQ84"/>
<feature type="transmembrane region" description="Helical" evidence="1">
    <location>
        <begin position="6"/>
        <end position="25"/>
    </location>
</feature>
<keyword evidence="1" id="KW-1133">Transmembrane helix</keyword>
<keyword evidence="1" id="KW-0472">Membrane</keyword>
<organism evidence="2 3">
    <name type="scientific">Enterococcus casseliflavus</name>
    <name type="common">Enterococcus flavescens</name>
    <dbReference type="NCBI Taxonomy" id="37734"/>
    <lineage>
        <taxon>Bacteria</taxon>
        <taxon>Bacillati</taxon>
        <taxon>Bacillota</taxon>
        <taxon>Bacilli</taxon>
        <taxon>Lactobacillales</taxon>
        <taxon>Enterococcaceae</taxon>
        <taxon>Enterococcus</taxon>
    </lineage>
</organism>
<feature type="transmembrane region" description="Helical" evidence="1">
    <location>
        <begin position="78"/>
        <end position="100"/>
    </location>
</feature>